<evidence type="ECO:0000313" key="2">
    <source>
        <dbReference type="EMBL" id="KAK2085657.1"/>
    </source>
</evidence>
<proteinExistence type="predicted"/>
<evidence type="ECO:0000256" key="1">
    <source>
        <dbReference type="SAM" id="MobiDB-lite"/>
    </source>
</evidence>
<dbReference type="Proteomes" id="UP001266305">
    <property type="component" value="Unassembled WGS sequence"/>
</dbReference>
<reference evidence="2 3" key="1">
    <citation type="submission" date="2023-05" db="EMBL/GenBank/DDBJ databases">
        <title>B98-5 Cell Line De Novo Hybrid Assembly: An Optical Mapping Approach.</title>
        <authorList>
            <person name="Kananen K."/>
            <person name="Auerbach J.A."/>
            <person name="Kautto E."/>
            <person name="Blachly J.S."/>
        </authorList>
    </citation>
    <scope>NUCLEOTIDE SEQUENCE [LARGE SCALE GENOMIC DNA]</scope>
    <source>
        <strain evidence="2">B95-8</strain>
        <tissue evidence="2">Cell line</tissue>
    </source>
</reference>
<gene>
    <name evidence="2" type="ORF">P7K49_036957</name>
</gene>
<evidence type="ECO:0000313" key="3">
    <source>
        <dbReference type="Proteomes" id="UP001266305"/>
    </source>
</evidence>
<protein>
    <submittedName>
        <fullName evidence="2">Uncharacterized protein</fullName>
    </submittedName>
</protein>
<name>A0ABQ9TN78_SAGOE</name>
<feature type="region of interest" description="Disordered" evidence="1">
    <location>
        <begin position="27"/>
        <end position="57"/>
    </location>
</feature>
<feature type="non-terminal residue" evidence="2">
    <location>
        <position position="1"/>
    </location>
</feature>
<keyword evidence="3" id="KW-1185">Reference proteome</keyword>
<comment type="caution">
    <text evidence="2">The sequence shown here is derived from an EMBL/GenBank/DDBJ whole genome shotgun (WGS) entry which is preliminary data.</text>
</comment>
<organism evidence="2 3">
    <name type="scientific">Saguinus oedipus</name>
    <name type="common">Cotton-top tamarin</name>
    <name type="synonym">Oedipomidas oedipus</name>
    <dbReference type="NCBI Taxonomy" id="9490"/>
    <lineage>
        <taxon>Eukaryota</taxon>
        <taxon>Metazoa</taxon>
        <taxon>Chordata</taxon>
        <taxon>Craniata</taxon>
        <taxon>Vertebrata</taxon>
        <taxon>Euteleostomi</taxon>
        <taxon>Mammalia</taxon>
        <taxon>Eutheria</taxon>
        <taxon>Euarchontoglires</taxon>
        <taxon>Primates</taxon>
        <taxon>Haplorrhini</taxon>
        <taxon>Platyrrhini</taxon>
        <taxon>Cebidae</taxon>
        <taxon>Callitrichinae</taxon>
        <taxon>Saguinus</taxon>
    </lineage>
</organism>
<dbReference type="EMBL" id="JASSZA010000021">
    <property type="protein sequence ID" value="KAK2085657.1"/>
    <property type="molecule type" value="Genomic_DNA"/>
</dbReference>
<sequence>GCHALVAESTSVHFRHEPLPCRHCLPQQSTPHLGKSKHLPSAKEGPETNGSASLTTHYTENPTVCKPQPSQGVHAQVWGLNASLFHQAVLQVTPPQHQVSNASDLGTFSGVCMTVRSCAGSRGGNLACVTSDNAAGRALTGYE</sequence>
<accession>A0ABQ9TN78</accession>
<feature type="compositionally biased region" description="Polar residues" evidence="1">
    <location>
        <begin position="48"/>
        <end position="57"/>
    </location>
</feature>